<dbReference type="OrthoDB" id="21516at2"/>
<dbReference type="Pfam" id="PF01584">
    <property type="entry name" value="CheW"/>
    <property type="match status" value="1"/>
</dbReference>
<dbReference type="GO" id="GO:0007165">
    <property type="term" value="P:signal transduction"/>
    <property type="evidence" value="ECO:0007669"/>
    <property type="project" value="InterPro"/>
</dbReference>
<keyword evidence="3" id="KW-0963">Cytoplasm</keyword>
<evidence type="ECO:0000256" key="1">
    <source>
        <dbReference type="ARBA" id="ARBA00004496"/>
    </source>
</evidence>
<dbReference type="InterPro" id="IPR039315">
    <property type="entry name" value="CheW"/>
</dbReference>
<evidence type="ECO:0000256" key="3">
    <source>
        <dbReference type="ARBA" id="ARBA00022490"/>
    </source>
</evidence>
<feature type="domain" description="CheW-like" evidence="4">
    <location>
        <begin position="41"/>
        <end position="188"/>
    </location>
</feature>
<keyword evidence="6" id="KW-1185">Reference proteome</keyword>
<accession>A0A4P6KW98</accession>
<sequence>MSTPIPPEERRHDAGRAVDDAYLHEWAEHFRAPLASAERADASAVAFRIGAEWLALPTAMLLRVAPHAVPHRVPHRTAHGMRGLVNVGGQLYPCIALAELLEIDADGGSVRTGRHTFARLLLVQWEGRGYALPVADLYGIVRYAGTRVQPPAATINKGAQRYLSGVLAEGDLRIGLLNAAMLGPQLARALR</sequence>
<dbReference type="GO" id="GO:0005829">
    <property type="term" value="C:cytosol"/>
    <property type="evidence" value="ECO:0007669"/>
    <property type="project" value="TreeGrafter"/>
</dbReference>
<gene>
    <name evidence="5" type="ORF">EWM63_05180</name>
</gene>
<dbReference type="PANTHER" id="PTHR22617">
    <property type="entry name" value="CHEMOTAXIS SENSOR HISTIDINE KINASE-RELATED"/>
    <property type="match status" value="1"/>
</dbReference>
<reference evidence="5 6" key="1">
    <citation type="submission" date="2019-02" db="EMBL/GenBank/DDBJ databases">
        <title>Draft Genome Sequences of Six Type Strains of the Genus Massilia.</title>
        <authorList>
            <person name="Miess H."/>
            <person name="Frediansyhah A."/>
            <person name="Gross H."/>
        </authorList>
    </citation>
    <scope>NUCLEOTIDE SEQUENCE [LARGE SCALE GENOMIC DNA]</scope>
    <source>
        <strain evidence="5 6">DSM 17473</strain>
    </source>
</reference>
<dbReference type="RefSeq" id="WP_130185583.1">
    <property type="nucleotide sequence ID" value="NZ_CP035913.1"/>
</dbReference>
<dbReference type="Gene3D" id="2.40.50.180">
    <property type="entry name" value="CheA-289, Domain 4"/>
    <property type="match status" value="1"/>
</dbReference>
<dbReference type="InterPro" id="IPR002545">
    <property type="entry name" value="CheW-lke_dom"/>
</dbReference>
<evidence type="ECO:0000313" key="6">
    <source>
        <dbReference type="Proteomes" id="UP000290637"/>
    </source>
</evidence>
<dbReference type="InterPro" id="IPR036061">
    <property type="entry name" value="CheW-like_dom_sf"/>
</dbReference>
<evidence type="ECO:0000313" key="5">
    <source>
        <dbReference type="EMBL" id="QBE62448.1"/>
    </source>
</evidence>
<dbReference type="SMART" id="SM00260">
    <property type="entry name" value="CheW"/>
    <property type="match status" value="1"/>
</dbReference>
<dbReference type="AlphaFoldDB" id="A0A4P6KW98"/>
<dbReference type="PROSITE" id="PS50851">
    <property type="entry name" value="CHEW"/>
    <property type="match status" value="1"/>
</dbReference>
<dbReference type="EMBL" id="CP035913">
    <property type="protein sequence ID" value="QBE62448.1"/>
    <property type="molecule type" value="Genomic_DNA"/>
</dbReference>
<evidence type="ECO:0000259" key="4">
    <source>
        <dbReference type="PROSITE" id="PS50851"/>
    </source>
</evidence>
<dbReference type="KEGG" id="plue:EWM63_05180"/>
<name>A0A4P6KW98_9BURK</name>
<dbReference type="Proteomes" id="UP000290637">
    <property type="component" value="Chromosome"/>
</dbReference>
<proteinExistence type="predicted"/>
<evidence type="ECO:0000256" key="2">
    <source>
        <dbReference type="ARBA" id="ARBA00021483"/>
    </source>
</evidence>
<protein>
    <recommendedName>
        <fullName evidence="2">Chemotaxis protein CheW</fullName>
    </recommendedName>
</protein>
<dbReference type="Gene3D" id="2.30.30.40">
    <property type="entry name" value="SH3 Domains"/>
    <property type="match status" value="1"/>
</dbReference>
<organism evidence="5 6">
    <name type="scientific">Pseudoduganella lutea</name>
    <dbReference type="NCBI Taxonomy" id="321985"/>
    <lineage>
        <taxon>Bacteria</taxon>
        <taxon>Pseudomonadati</taxon>
        <taxon>Pseudomonadota</taxon>
        <taxon>Betaproteobacteria</taxon>
        <taxon>Burkholderiales</taxon>
        <taxon>Oxalobacteraceae</taxon>
        <taxon>Telluria group</taxon>
        <taxon>Pseudoduganella</taxon>
    </lineage>
</organism>
<dbReference type="PANTHER" id="PTHR22617:SF45">
    <property type="entry name" value="CHEMOTAXIS PROTEIN CHEW"/>
    <property type="match status" value="1"/>
</dbReference>
<dbReference type="GO" id="GO:0006935">
    <property type="term" value="P:chemotaxis"/>
    <property type="evidence" value="ECO:0007669"/>
    <property type="project" value="InterPro"/>
</dbReference>
<comment type="subcellular location">
    <subcellularLocation>
        <location evidence="1">Cytoplasm</location>
    </subcellularLocation>
</comment>
<dbReference type="SUPFAM" id="SSF50341">
    <property type="entry name" value="CheW-like"/>
    <property type="match status" value="1"/>
</dbReference>